<evidence type="ECO:0000256" key="1">
    <source>
        <dbReference type="ARBA" id="ARBA00012167"/>
    </source>
</evidence>
<comment type="pathway">
    <text evidence="12">Cofactor biosynthesis; molybdopterin biosynthesis.</text>
</comment>
<keyword evidence="9 12" id="KW-0501">Molybdenum cofactor biosynthesis</keyword>
<keyword evidence="8 12" id="KW-0342">GTP-binding</keyword>
<keyword evidence="15" id="KW-1185">Reference proteome</keyword>
<feature type="binding site" evidence="12">
    <location>
        <begin position="280"/>
        <end position="282"/>
    </location>
    <ligand>
        <name>GTP</name>
        <dbReference type="ChEBI" id="CHEBI:37565"/>
    </ligand>
</feature>
<dbReference type="InterPro" id="IPR006638">
    <property type="entry name" value="Elp3/MiaA/NifB-like_rSAM"/>
</dbReference>
<keyword evidence="3 12" id="KW-0949">S-adenosyl-L-methionine</keyword>
<sequence>MFFNKKKIRRDHPMANSPLQDKLGRPLQDLRISVTDRCNFRCTYCMPKEIFGKDFQFMPKEHLLSFEEIERLASIFVELGVKKIRLTGGEPLLRRNLPDLIKKLVAIDGLEDIGLTTNGFLLEKMAGQLKEAGLKRVNVSLDALDDNLFKSINDSGVGIDRILKSMKKAQEVGLEVKVNMVVKKGMNDNEVVPMAKYFKEQGIALRYIEFMDVGQHNGWNFDKVITKKELFDQLSNEFELEPMDPAYVGEVAKRYRYKGTNTEVGFITSVSESFCSTCTRARVAADGKFYTCLFAAGGFDLKEVLRSGASDEEVKAAIVPTWKKRSDRYSDERTEETAKNRKKIEMSYIGG</sequence>
<evidence type="ECO:0000256" key="2">
    <source>
        <dbReference type="ARBA" id="ARBA00022485"/>
    </source>
</evidence>
<dbReference type="SFLD" id="SFLDG01067">
    <property type="entry name" value="SPASM/twitch_domain_containing"/>
    <property type="match status" value="1"/>
</dbReference>
<evidence type="ECO:0000256" key="6">
    <source>
        <dbReference type="ARBA" id="ARBA00023004"/>
    </source>
</evidence>
<keyword evidence="10 12" id="KW-0456">Lyase</keyword>
<accession>A0A6A8DJS2</accession>
<evidence type="ECO:0000256" key="3">
    <source>
        <dbReference type="ARBA" id="ARBA00022691"/>
    </source>
</evidence>
<dbReference type="GO" id="GO:0051539">
    <property type="term" value="F:4 iron, 4 sulfur cluster binding"/>
    <property type="evidence" value="ECO:0007669"/>
    <property type="project" value="UniProtKB-UniRule"/>
</dbReference>
<dbReference type="PROSITE" id="PS51918">
    <property type="entry name" value="RADICAL_SAM"/>
    <property type="match status" value="1"/>
</dbReference>
<evidence type="ECO:0000256" key="9">
    <source>
        <dbReference type="ARBA" id="ARBA00023150"/>
    </source>
</evidence>
<evidence type="ECO:0000256" key="12">
    <source>
        <dbReference type="HAMAP-Rule" id="MF_01225"/>
    </source>
</evidence>
<dbReference type="InterPro" id="IPR013483">
    <property type="entry name" value="MoaA"/>
</dbReference>
<keyword evidence="7 12" id="KW-0411">Iron-sulfur</keyword>
<feature type="binding site" evidence="12">
    <location>
        <position position="278"/>
    </location>
    <ligand>
        <name>[4Fe-4S] cluster</name>
        <dbReference type="ChEBI" id="CHEBI:49883"/>
        <label>2</label>
        <note>4Fe-4S-substrate</note>
    </ligand>
</feature>
<proteinExistence type="inferred from homology"/>
<feature type="binding site" evidence="12">
    <location>
        <position position="31"/>
    </location>
    <ligand>
        <name>GTP</name>
        <dbReference type="ChEBI" id="CHEBI:37565"/>
    </ligand>
</feature>
<dbReference type="PANTHER" id="PTHR22960:SF0">
    <property type="entry name" value="MOLYBDENUM COFACTOR BIOSYNTHESIS PROTEIN 1"/>
    <property type="match status" value="1"/>
</dbReference>
<dbReference type="InterPro" id="IPR010505">
    <property type="entry name" value="MoaA_twitch"/>
</dbReference>
<evidence type="ECO:0000256" key="11">
    <source>
        <dbReference type="ARBA" id="ARBA00048697"/>
    </source>
</evidence>
<dbReference type="NCBIfam" id="NF001199">
    <property type="entry name" value="PRK00164.2-1"/>
    <property type="match status" value="1"/>
</dbReference>
<dbReference type="Pfam" id="PF04055">
    <property type="entry name" value="Radical_SAM"/>
    <property type="match status" value="1"/>
</dbReference>
<evidence type="ECO:0000259" key="13">
    <source>
        <dbReference type="PROSITE" id="PS51918"/>
    </source>
</evidence>
<comment type="cofactor">
    <cofactor evidence="12">
        <name>[4Fe-4S] cluster</name>
        <dbReference type="ChEBI" id="CHEBI:49883"/>
    </cofactor>
    <text evidence="12">Binds 2 [4Fe-4S] clusters. Binds 1 [4Fe-4S] cluster coordinated with 3 cysteines and an exchangeable S-adenosyl-L-methionine and 1 [4Fe-4S] cluster coordinated with 3 cysteines and the GTP-derived substrate.</text>
</comment>
<feature type="binding site" evidence="12">
    <location>
        <position position="44"/>
    </location>
    <ligand>
        <name>S-adenosyl-L-methionine</name>
        <dbReference type="ChEBI" id="CHEBI:59789"/>
    </ligand>
</feature>
<dbReference type="EC" id="4.1.99.22" evidence="1 12"/>
<dbReference type="UniPathway" id="UPA00344"/>
<dbReference type="InterPro" id="IPR013785">
    <property type="entry name" value="Aldolase_TIM"/>
</dbReference>
<dbReference type="SFLD" id="SFLDS00029">
    <property type="entry name" value="Radical_SAM"/>
    <property type="match status" value="1"/>
</dbReference>
<dbReference type="GO" id="GO:0046872">
    <property type="term" value="F:metal ion binding"/>
    <property type="evidence" value="ECO:0007669"/>
    <property type="project" value="UniProtKB-KW"/>
</dbReference>
<feature type="binding site" evidence="12">
    <location>
        <position position="140"/>
    </location>
    <ligand>
        <name>S-adenosyl-L-methionine</name>
        <dbReference type="ChEBI" id="CHEBI:59789"/>
    </ligand>
</feature>
<feature type="binding site" evidence="12">
    <location>
        <position position="292"/>
    </location>
    <ligand>
        <name>[4Fe-4S] cluster</name>
        <dbReference type="ChEBI" id="CHEBI:49883"/>
        <label>2</label>
        <note>4Fe-4S-substrate</note>
    </ligand>
</feature>
<keyword evidence="5 12" id="KW-0547">Nucleotide-binding</keyword>
<name>A0A6A8DJS2_9BACI</name>
<dbReference type="CDD" id="cd21117">
    <property type="entry name" value="Twitch_MoaA"/>
    <property type="match status" value="1"/>
</dbReference>
<keyword evidence="6 12" id="KW-0408">Iron</keyword>
<dbReference type="HAMAP" id="MF_01225_B">
    <property type="entry name" value="MoaA_B"/>
    <property type="match status" value="1"/>
</dbReference>
<evidence type="ECO:0000256" key="8">
    <source>
        <dbReference type="ARBA" id="ARBA00023134"/>
    </source>
</evidence>
<dbReference type="Gene3D" id="3.20.20.70">
    <property type="entry name" value="Aldolase class I"/>
    <property type="match status" value="1"/>
</dbReference>
<dbReference type="SFLD" id="SFLDG01383">
    <property type="entry name" value="cyclic_pyranopterin_phosphate"/>
    <property type="match status" value="1"/>
</dbReference>
<dbReference type="GO" id="GO:0061798">
    <property type="term" value="F:GTP 3',8'-cyclase activity"/>
    <property type="evidence" value="ECO:0007669"/>
    <property type="project" value="UniProtKB-UniRule"/>
</dbReference>
<protein>
    <recommendedName>
        <fullName evidence="1 12">GTP 3',8-cyclase</fullName>
        <ecNumber evidence="1 12">4.1.99.22</ecNumber>
    </recommendedName>
    <alternativeName>
        <fullName evidence="12">Molybdenum cofactor biosynthesis protein A</fullName>
    </alternativeName>
</protein>
<dbReference type="NCBIfam" id="TIGR02666">
    <property type="entry name" value="moaA"/>
    <property type="match status" value="1"/>
</dbReference>
<dbReference type="InterPro" id="IPR058240">
    <property type="entry name" value="rSAM_sf"/>
</dbReference>
<feature type="binding site" evidence="12">
    <location>
        <position position="42"/>
    </location>
    <ligand>
        <name>[4Fe-4S] cluster</name>
        <dbReference type="ChEBI" id="CHEBI:49883"/>
        <label>1</label>
        <note>4Fe-4S-S-AdoMet</note>
    </ligand>
</feature>
<evidence type="ECO:0000256" key="5">
    <source>
        <dbReference type="ARBA" id="ARBA00022741"/>
    </source>
</evidence>
<feature type="binding site" evidence="12">
    <location>
        <position position="89"/>
    </location>
    <ligand>
        <name>S-adenosyl-L-methionine</name>
        <dbReference type="ChEBI" id="CHEBI:59789"/>
    </ligand>
</feature>
<evidence type="ECO:0000256" key="10">
    <source>
        <dbReference type="ARBA" id="ARBA00023239"/>
    </source>
</evidence>
<dbReference type="GO" id="GO:0005525">
    <property type="term" value="F:GTP binding"/>
    <property type="evidence" value="ECO:0007669"/>
    <property type="project" value="UniProtKB-UniRule"/>
</dbReference>
<dbReference type="GO" id="GO:1904047">
    <property type="term" value="F:S-adenosyl-L-methionine binding"/>
    <property type="evidence" value="ECO:0007669"/>
    <property type="project" value="UniProtKB-UniRule"/>
</dbReference>
<dbReference type="PROSITE" id="PS01305">
    <property type="entry name" value="MOAA_NIFB_PQQE"/>
    <property type="match status" value="1"/>
</dbReference>
<evidence type="ECO:0000313" key="14">
    <source>
        <dbReference type="EMBL" id="MRH44736.1"/>
    </source>
</evidence>
<keyword evidence="2 12" id="KW-0004">4Fe-4S</keyword>
<dbReference type="SUPFAM" id="SSF102114">
    <property type="entry name" value="Radical SAM enzymes"/>
    <property type="match status" value="1"/>
</dbReference>
<dbReference type="SFLD" id="SFLDG01386">
    <property type="entry name" value="main_SPASM_domain-containing"/>
    <property type="match status" value="1"/>
</dbReference>
<keyword evidence="4 12" id="KW-0479">Metal-binding</keyword>
<comment type="caution">
    <text evidence="14">The sequence shown here is derived from an EMBL/GenBank/DDBJ whole genome shotgun (WGS) entry which is preliminary data.</text>
</comment>
<dbReference type="CDD" id="cd01335">
    <property type="entry name" value="Radical_SAM"/>
    <property type="match status" value="1"/>
</dbReference>
<comment type="catalytic activity">
    <reaction evidence="11 12">
        <text>GTP + AH2 + S-adenosyl-L-methionine = (8S)-3',8-cyclo-7,8-dihydroguanosine 5'-triphosphate + 5'-deoxyadenosine + L-methionine + A + H(+)</text>
        <dbReference type="Rhea" id="RHEA:49576"/>
        <dbReference type="ChEBI" id="CHEBI:13193"/>
        <dbReference type="ChEBI" id="CHEBI:15378"/>
        <dbReference type="ChEBI" id="CHEBI:17319"/>
        <dbReference type="ChEBI" id="CHEBI:17499"/>
        <dbReference type="ChEBI" id="CHEBI:37565"/>
        <dbReference type="ChEBI" id="CHEBI:57844"/>
        <dbReference type="ChEBI" id="CHEBI:59789"/>
        <dbReference type="ChEBI" id="CHEBI:131766"/>
        <dbReference type="EC" id="4.1.99.22"/>
    </reaction>
</comment>
<evidence type="ECO:0000256" key="7">
    <source>
        <dbReference type="ARBA" id="ARBA00023014"/>
    </source>
</evidence>
<feature type="binding site" evidence="12">
    <location>
        <position position="275"/>
    </location>
    <ligand>
        <name>[4Fe-4S] cluster</name>
        <dbReference type="ChEBI" id="CHEBI:49883"/>
        <label>2</label>
        <note>4Fe-4S-substrate</note>
    </ligand>
</feature>
<dbReference type="SMART" id="SM00729">
    <property type="entry name" value="Elp3"/>
    <property type="match status" value="1"/>
</dbReference>
<dbReference type="InterPro" id="IPR050105">
    <property type="entry name" value="MoCo_biosynth_MoaA/MoaC"/>
</dbReference>
<dbReference type="Pfam" id="PF06463">
    <property type="entry name" value="Mob_synth_C"/>
    <property type="match status" value="1"/>
</dbReference>
<dbReference type="AlphaFoldDB" id="A0A6A8DJS2"/>
<dbReference type="Proteomes" id="UP000799092">
    <property type="component" value="Unassembled WGS sequence"/>
</dbReference>
<comment type="function">
    <text evidence="12">Catalyzes the cyclization of GTP to (8S)-3',8-cyclo-7,8-dihydroguanosine 5'-triphosphate.</text>
</comment>
<feature type="binding site" evidence="12">
    <location>
        <position position="38"/>
    </location>
    <ligand>
        <name>[4Fe-4S] cluster</name>
        <dbReference type="ChEBI" id="CHEBI:49883"/>
        <label>1</label>
        <note>4Fe-4S-S-AdoMet</note>
    </ligand>
</feature>
<evidence type="ECO:0000256" key="4">
    <source>
        <dbReference type="ARBA" id="ARBA00022723"/>
    </source>
</evidence>
<gene>
    <name evidence="12 14" type="primary">moaA</name>
    <name evidence="14" type="ORF">GH741_18980</name>
</gene>
<dbReference type="InterPro" id="IPR040064">
    <property type="entry name" value="MoaA-like"/>
</dbReference>
<feature type="binding site" evidence="12">
    <location>
        <position position="85"/>
    </location>
    <ligand>
        <name>GTP</name>
        <dbReference type="ChEBI" id="CHEBI:37565"/>
    </ligand>
</feature>
<feature type="binding site" evidence="12">
    <location>
        <position position="45"/>
    </location>
    <ligand>
        <name>[4Fe-4S] cluster</name>
        <dbReference type="ChEBI" id="CHEBI:49883"/>
        <label>1</label>
        <note>4Fe-4S-S-AdoMet</note>
    </ligand>
</feature>
<feature type="domain" description="Radical SAM core" evidence="13">
    <location>
        <begin position="22"/>
        <end position="241"/>
    </location>
</feature>
<dbReference type="PANTHER" id="PTHR22960">
    <property type="entry name" value="MOLYBDOPTERIN COFACTOR SYNTHESIS PROTEIN A"/>
    <property type="match status" value="1"/>
</dbReference>
<organism evidence="14 15">
    <name type="scientific">Aquibacillus halophilus</name>
    <dbReference type="NCBI Taxonomy" id="930132"/>
    <lineage>
        <taxon>Bacteria</taxon>
        <taxon>Bacillati</taxon>
        <taxon>Bacillota</taxon>
        <taxon>Bacilli</taxon>
        <taxon>Bacillales</taxon>
        <taxon>Bacillaceae</taxon>
        <taxon>Aquibacillus</taxon>
    </lineage>
</organism>
<evidence type="ECO:0000313" key="15">
    <source>
        <dbReference type="Proteomes" id="UP000799092"/>
    </source>
</evidence>
<dbReference type="OrthoDB" id="9763993at2"/>
<comment type="subunit">
    <text evidence="12">Monomer and homodimer.</text>
</comment>
<dbReference type="GO" id="GO:0061799">
    <property type="term" value="F:cyclic pyranopterin monophosphate synthase activity"/>
    <property type="evidence" value="ECO:0007669"/>
    <property type="project" value="TreeGrafter"/>
</dbReference>
<dbReference type="GO" id="GO:0006777">
    <property type="term" value="P:Mo-molybdopterin cofactor biosynthetic process"/>
    <property type="evidence" value="ECO:0007669"/>
    <property type="project" value="UniProtKB-UniRule"/>
</dbReference>
<comment type="similarity">
    <text evidence="12">Belongs to the radical SAM superfamily. MoaA family.</text>
</comment>
<reference evidence="14" key="1">
    <citation type="submission" date="2019-11" db="EMBL/GenBank/DDBJ databases">
        <authorList>
            <person name="Li J."/>
        </authorList>
    </citation>
    <scope>NUCLEOTIDE SEQUENCE</scope>
    <source>
        <strain evidence="14">B6B</strain>
    </source>
</reference>
<dbReference type="InterPro" id="IPR007197">
    <property type="entry name" value="rSAM"/>
</dbReference>
<dbReference type="InterPro" id="IPR000385">
    <property type="entry name" value="MoaA_NifB_PqqE_Fe-S-bd_CS"/>
</dbReference>
<feature type="binding site" evidence="12">
    <location>
        <position position="116"/>
    </location>
    <ligand>
        <name>GTP</name>
        <dbReference type="ChEBI" id="CHEBI:37565"/>
    </ligand>
</feature>
<feature type="binding site" evidence="12">
    <location>
        <position position="211"/>
    </location>
    <ligand>
        <name>S-adenosyl-L-methionine</name>
        <dbReference type="ChEBI" id="CHEBI:59789"/>
    </ligand>
</feature>
<feature type="binding site" evidence="12">
    <location>
        <position position="177"/>
    </location>
    <ligand>
        <name>GTP</name>
        <dbReference type="ChEBI" id="CHEBI:37565"/>
    </ligand>
</feature>
<dbReference type="EMBL" id="WJNG01000018">
    <property type="protein sequence ID" value="MRH44736.1"/>
    <property type="molecule type" value="Genomic_DNA"/>
</dbReference>